<keyword evidence="2" id="KW-0808">Transferase</keyword>
<feature type="compositionally biased region" description="Basic residues" evidence="1">
    <location>
        <begin position="61"/>
        <end position="70"/>
    </location>
</feature>
<gene>
    <name evidence="2" type="ORF">AVDCRST_MAG38-192</name>
</gene>
<keyword evidence="2" id="KW-0489">Methyltransferase</keyword>
<feature type="compositionally biased region" description="Basic residues" evidence="1">
    <location>
        <begin position="157"/>
        <end position="169"/>
    </location>
</feature>
<evidence type="ECO:0000313" key="2">
    <source>
        <dbReference type="EMBL" id="CAA9462064.1"/>
    </source>
</evidence>
<sequence length="338" mass="36426">GSRAAERHAGRRGGAEVPGRAGLVVGRRRRAGLRGDDQPPGAAARAPDRRGAVLDADARARGARVRRHRQGAVPDRRRTSGRERPDALPRRSALRVRLLAIRVPADLHVLRYGHDEVRTQPHAGRDRRPGAALPPHRAAQPPRVHGHGRAADEPRQRAGRRPPPARHRDHPSPHGDLDRRLGAGHPGADRVRRARAPGALAARPRGRAALADHAGQRPLPDRRGARRLPRVLREAPAPRVRRVRDAGGGQRRPRAGGGAGPAAGSAHPQGQPDPVQPHGVDLRRLVAQRDRALPGGARGARAERDGPPHARARHRRRLRPAGGASARRRRLRGGGTGL</sequence>
<feature type="region of interest" description="Disordered" evidence="1">
    <location>
        <begin position="1"/>
        <end position="89"/>
    </location>
</feature>
<feature type="compositionally biased region" description="Basic and acidic residues" evidence="1">
    <location>
        <begin position="74"/>
        <end position="89"/>
    </location>
</feature>
<dbReference type="AlphaFoldDB" id="A0A6J4R2A8"/>
<feature type="compositionally biased region" description="Gly residues" evidence="1">
    <location>
        <begin position="246"/>
        <end position="261"/>
    </location>
</feature>
<reference evidence="2" key="1">
    <citation type="submission" date="2020-02" db="EMBL/GenBank/DDBJ databases">
        <authorList>
            <person name="Meier V. D."/>
        </authorList>
    </citation>
    <scope>NUCLEOTIDE SEQUENCE</scope>
    <source>
        <strain evidence="2">AVDCRST_MAG38</strain>
    </source>
</reference>
<feature type="compositionally biased region" description="Basic and acidic residues" evidence="1">
    <location>
        <begin position="280"/>
        <end position="292"/>
    </location>
</feature>
<feature type="compositionally biased region" description="Basic and acidic residues" evidence="1">
    <location>
        <begin position="46"/>
        <end position="60"/>
    </location>
</feature>
<feature type="non-terminal residue" evidence="2">
    <location>
        <position position="1"/>
    </location>
</feature>
<dbReference type="EC" id="2.1.1.192" evidence="2"/>
<feature type="compositionally biased region" description="Basic residues" evidence="1">
    <location>
        <begin position="310"/>
        <end position="319"/>
    </location>
</feature>
<name>A0A6J4R2A8_9ACTN</name>
<dbReference type="GO" id="GO:0008168">
    <property type="term" value="F:methyltransferase activity"/>
    <property type="evidence" value="ECO:0007669"/>
    <property type="project" value="UniProtKB-KW"/>
</dbReference>
<protein>
    <submittedName>
        <fullName evidence="2">23S rRNA (Adenine(2503)-C(2))-methyltransferase @ tRNA (Adenine(37)-C(2))-methyltransferase</fullName>
        <ecNumber evidence="2">2.1.1.192</ecNumber>
    </submittedName>
</protein>
<feature type="compositionally biased region" description="Low complexity" evidence="1">
    <location>
        <begin position="196"/>
        <end position="211"/>
    </location>
</feature>
<dbReference type="EMBL" id="CADCVJ010000014">
    <property type="protein sequence ID" value="CAA9462064.1"/>
    <property type="molecule type" value="Genomic_DNA"/>
</dbReference>
<dbReference type="GO" id="GO:0032259">
    <property type="term" value="P:methylation"/>
    <property type="evidence" value="ECO:0007669"/>
    <property type="project" value="UniProtKB-KW"/>
</dbReference>
<accession>A0A6J4R2A8</accession>
<organism evidence="2">
    <name type="scientific">uncultured Solirubrobacteraceae bacterium</name>
    <dbReference type="NCBI Taxonomy" id="1162706"/>
    <lineage>
        <taxon>Bacteria</taxon>
        <taxon>Bacillati</taxon>
        <taxon>Actinomycetota</taxon>
        <taxon>Thermoleophilia</taxon>
        <taxon>Solirubrobacterales</taxon>
        <taxon>Solirubrobacteraceae</taxon>
        <taxon>environmental samples</taxon>
    </lineage>
</organism>
<proteinExistence type="predicted"/>
<feature type="region of interest" description="Disordered" evidence="1">
    <location>
        <begin position="117"/>
        <end position="338"/>
    </location>
</feature>
<feature type="compositionally biased region" description="Basic and acidic residues" evidence="1">
    <location>
        <begin position="170"/>
        <end position="191"/>
    </location>
</feature>
<evidence type="ECO:0000256" key="1">
    <source>
        <dbReference type="SAM" id="MobiDB-lite"/>
    </source>
</evidence>
<feature type="compositionally biased region" description="Basic and acidic residues" evidence="1">
    <location>
        <begin position="117"/>
        <end position="129"/>
    </location>
</feature>
<feature type="non-terminal residue" evidence="2">
    <location>
        <position position="338"/>
    </location>
</feature>